<accession>A0A254N0C4</accession>
<comment type="caution">
    <text evidence="5">The sequence shown here is derived from an EMBL/GenBank/DDBJ whole genome shotgun (WGS) entry which is preliminary data.</text>
</comment>
<dbReference type="EMBL" id="NISI01000013">
    <property type="protein sequence ID" value="OWR01761.1"/>
    <property type="molecule type" value="Genomic_DNA"/>
</dbReference>
<evidence type="ECO:0000256" key="1">
    <source>
        <dbReference type="ARBA" id="ARBA00005857"/>
    </source>
</evidence>
<dbReference type="Gene3D" id="1.25.40.10">
    <property type="entry name" value="Tetratricopeptide repeat domain"/>
    <property type="match status" value="1"/>
</dbReference>
<reference evidence="5 6" key="1">
    <citation type="journal article" date="2007" name="Int. J. Syst. Evol. Microbiol.">
        <title>Description of Pelomonas aquatica sp. nov. and Pelomonas puraquae sp. nov., isolated from industrial and haemodialysis water.</title>
        <authorList>
            <person name="Gomila M."/>
            <person name="Bowien B."/>
            <person name="Falsen E."/>
            <person name="Moore E.R."/>
            <person name="Lalucat J."/>
        </authorList>
    </citation>
    <scope>NUCLEOTIDE SEQUENCE [LARGE SCALE GENOMIC DNA]</scope>
    <source>
        <strain evidence="5 6">CCUG 52769</strain>
    </source>
</reference>
<keyword evidence="3" id="KW-0677">Repeat</keyword>
<keyword evidence="6" id="KW-1185">Reference proteome</keyword>
<dbReference type="Proteomes" id="UP000197446">
    <property type="component" value="Unassembled WGS sequence"/>
</dbReference>
<organism evidence="5 6">
    <name type="scientific">Roseateles puraquae</name>
    <dbReference type="NCBI Taxonomy" id="431059"/>
    <lineage>
        <taxon>Bacteria</taxon>
        <taxon>Pseudomonadati</taxon>
        <taxon>Pseudomonadota</taxon>
        <taxon>Betaproteobacteria</taxon>
        <taxon>Burkholderiales</taxon>
        <taxon>Sphaerotilaceae</taxon>
        <taxon>Roseateles</taxon>
    </lineage>
</organism>
<dbReference type="AlphaFoldDB" id="A0A254N0C4"/>
<dbReference type="InterPro" id="IPR011990">
    <property type="entry name" value="TPR-like_helical_dom_sf"/>
</dbReference>
<dbReference type="PANTHER" id="PTHR16263">
    <property type="entry name" value="TETRATRICOPEPTIDE REPEAT PROTEIN 38"/>
    <property type="match status" value="1"/>
</dbReference>
<sequence>MAHDPLGNPIVDDDPALIAGLDDFVSGFLAYETRAETILATAAAHPQAVMAQVYAGWLWMFLEAPEAADRARPFLDAARAALRPGATLAHEREREQVALLADWVAGDTAAVEARALRLATRWPHDLAVVKLAQYLAFNRGDAPAMLRVILAVLPANAHNAHAQGMAAFAYEQAHRLDEAEATARLALTLQRREPWAQHALAHVLLTRGRVDEGLRFLEAVSDTWTNLNSFMVTHLWWHLALFYLARGRHDDALALYDHRVWGVSPGYSQDQVGAVQLLARLEWVGVDVGSRWAALAEHLATRAEDTTEPFLSLLYLYGLARAARPEADRLLAAITTRAQAATGEARIAWHDAALPTAHGLVALARGDAATADHALAQGLPRLVRVGGSHAQRDLFALLHIDAATRAGQWRDAQQALELRRLTDPQDVPVNARLADLYGQLGLPALAAEARAASRRS</sequence>
<evidence type="ECO:0000313" key="6">
    <source>
        <dbReference type="Proteomes" id="UP000197446"/>
    </source>
</evidence>
<dbReference type="PANTHER" id="PTHR16263:SF4">
    <property type="entry name" value="TETRATRICOPEPTIDE REPEAT PROTEIN 38"/>
    <property type="match status" value="1"/>
</dbReference>
<protein>
    <recommendedName>
        <fullName evidence="2">Tetratricopeptide repeat protein 38</fullName>
    </recommendedName>
</protein>
<evidence type="ECO:0000313" key="5">
    <source>
        <dbReference type="EMBL" id="OWR01761.1"/>
    </source>
</evidence>
<dbReference type="OrthoDB" id="9815900at2"/>
<dbReference type="RefSeq" id="WP_088485716.1">
    <property type="nucleotide sequence ID" value="NZ_NISI01000013.1"/>
</dbReference>
<dbReference type="InterPro" id="IPR033891">
    <property type="entry name" value="TTC38"/>
</dbReference>
<gene>
    <name evidence="5" type="ORF">CDO81_23285</name>
</gene>
<evidence type="ECO:0000256" key="4">
    <source>
        <dbReference type="ARBA" id="ARBA00022803"/>
    </source>
</evidence>
<keyword evidence="4" id="KW-0802">TPR repeat</keyword>
<proteinExistence type="inferred from homology"/>
<dbReference type="SUPFAM" id="SSF48452">
    <property type="entry name" value="TPR-like"/>
    <property type="match status" value="1"/>
</dbReference>
<evidence type="ECO:0000256" key="2">
    <source>
        <dbReference type="ARBA" id="ARBA00019992"/>
    </source>
</evidence>
<evidence type="ECO:0000256" key="3">
    <source>
        <dbReference type="ARBA" id="ARBA00022737"/>
    </source>
</evidence>
<comment type="similarity">
    <text evidence="1">Belongs to the TTC38 family.</text>
</comment>
<name>A0A254N0C4_9BURK</name>